<keyword evidence="3" id="KW-1185">Reference proteome</keyword>
<evidence type="ECO:0000256" key="1">
    <source>
        <dbReference type="SAM" id="MobiDB-lite"/>
    </source>
</evidence>
<feature type="region of interest" description="Disordered" evidence="1">
    <location>
        <begin position="13"/>
        <end position="32"/>
    </location>
</feature>
<sequence length="95" mass="10940">MLRAVYCERPHRPLERRDLNPHPNSKLHSEQQKGRCLSRAHALDCHLKHTSGIGNKTDSKQSTIKQRTFHFAASLSAEGALLERSYIRMNELFCL</sequence>
<accession>A0AAD1RT14</accession>
<name>A0AAD1RT14_PELCU</name>
<dbReference type="AlphaFoldDB" id="A0AAD1RT14"/>
<dbReference type="EMBL" id="OW240914">
    <property type="protein sequence ID" value="CAH2277286.1"/>
    <property type="molecule type" value="Genomic_DNA"/>
</dbReference>
<organism evidence="2 3">
    <name type="scientific">Pelobates cultripes</name>
    <name type="common">Western spadefoot toad</name>
    <dbReference type="NCBI Taxonomy" id="61616"/>
    <lineage>
        <taxon>Eukaryota</taxon>
        <taxon>Metazoa</taxon>
        <taxon>Chordata</taxon>
        <taxon>Craniata</taxon>
        <taxon>Vertebrata</taxon>
        <taxon>Euteleostomi</taxon>
        <taxon>Amphibia</taxon>
        <taxon>Batrachia</taxon>
        <taxon>Anura</taxon>
        <taxon>Pelobatoidea</taxon>
        <taxon>Pelobatidae</taxon>
        <taxon>Pelobates</taxon>
    </lineage>
</organism>
<reference evidence="2" key="1">
    <citation type="submission" date="2022-03" db="EMBL/GenBank/DDBJ databases">
        <authorList>
            <person name="Alioto T."/>
            <person name="Alioto T."/>
            <person name="Gomez Garrido J."/>
        </authorList>
    </citation>
    <scope>NUCLEOTIDE SEQUENCE</scope>
</reference>
<dbReference type="Proteomes" id="UP001295444">
    <property type="component" value="Chromosome 03"/>
</dbReference>
<gene>
    <name evidence="2" type="ORF">PECUL_23A055025</name>
</gene>
<evidence type="ECO:0000313" key="3">
    <source>
        <dbReference type="Proteomes" id="UP001295444"/>
    </source>
</evidence>
<protein>
    <submittedName>
        <fullName evidence="2">Uncharacterized protein</fullName>
    </submittedName>
</protein>
<evidence type="ECO:0000313" key="2">
    <source>
        <dbReference type="EMBL" id="CAH2277286.1"/>
    </source>
</evidence>
<proteinExistence type="predicted"/>